<dbReference type="Proteomes" id="UP000001551">
    <property type="component" value="Chromosome"/>
</dbReference>
<dbReference type="RefSeq" id="WP_013485252.1">
    <property type="nucleotide sequence ID" value="NC_014828.1"/>
</dbReference>
<evidence type="ECO:0000313" key="2">
    <source>
        <dbReference type="Proteomes" id="UP000001551"/>
    </source>
</evidence>
<dbReference type="KEGG" id="eha:Ethha_1359"/>
<name>E6U6D0_ETHHY</name>
<dbReference type="eggNOG" id="ENOG502ZCBR">
    <property type="taxonomic scope" value="Bacteria"/>
</dbReference>
<dbReference type="HOGENOM" id="CLU_161239_0_0_9"/>
<sequence length="116" mass="13451">MNQEDFHVQVPLPPEKVRLILLASASAQPFAEVFWETVQGDSEIAVLLLNLLSRLQEEKRYDQMFEVLRILHSAFRVRFAPELLALRNVPTARAYFLDCFLRDFYEIMDDHVAGIG</sequence>
<protein>
    <submittedName>
        <fullName evidence="1">Uncharacterized protein</fullName>
    </submittedName>
</protein>
<proteinExistence type="predicted"/>
<accession>E6U6D0</accession>
<reference evidence="1 2" key="1">
    <citation type="submission" date="2010-12" db="EMBL/GenBank/DDBJ databases">
        <title>Complete sequence of Ethanoligenens harbinense YUAN-3.</title>
        <authorList>
            <person name="Lucas S."/>
            <person name="Copeland A."/>
            <person name="Lapidus A."/>
            <person name="Cheng J.-F."/>
            <person name="Bruce D."/>
            <person name="Goodwin L."/>
            <person name="Pitluck S."/>
            <person name="Chertkov O."/>
            <person name="Misra M."/>
            <person name="Detter J.C."/>
            <person name="Han C."/>
            <person name="Tapia R."/>
            <person name="Land M."/>
            <person name="Hauser L."/>
            <person name="Jeffries C."/>
            <person name="Kyrpides N."/>
            <person name="Ivanova N."/>
            <person name="Mikhailova N."/>
            <person name="Wang A."/>
            <person name="Mouttaki H."/>
            <person name="He Z."/>
            <person name="Zhou J."/>
            <person name="Hemme C.L."/>
            <person name="Woyke T."/>
        </authorList>
    </citation>
    <scope>NUCLEOTIDE SEQUENCE [LARGE SCALE GENOMIC DNA]</scope>
    <source>
        <strain evidence="2">DSM 18485 / JCM 12961 / CGMCC 1.5033 / YUAN-3</strain>
    </source>
</reference>
<dbReference type="EMBL" id="CP002400">
    <property type="protein sequence ID" value="ADU26897.1"/>
    <property type="molecule type" value="Genomic_DNA"/>
</dbReference>
<organism evidence="1 2">
    <name type="scientific">Ethanoligenens harbinense (strain DSM 18485 / JCM 12961 / CGMCC 1.5033 / YUAN-3)</name>
    <dbReference type="NCBI Taxonomy" id="663278"/>
    <lineage>
        <taxon>Bacteria</taxon>
        <taxon>Bacillati</taxon>
        <taxon>Bacillota</taxon>
        <taxon>Clostridia</taxon>
        <taxon>Eubacteriales</taxon>
        <taxon>Oscillospiraceae</taxon>
        <taxon>Ethanoligenens</taxon>
    </lineage>
</organism>
<dbReference type="AlphaFoldDB" id="E6U6D0"/>
<evidence type="ECO:0000313" key="1">
    <source>
        <dbReference type="EMBL" id="ADU26897.1"/>
    </source>
</evidence>
<keyword evidence="2" id="KW-1185">Reference proteome</keyword>
<gene>
    <name evidence="1" type="ordered locus">Ethha_1359</name>
</gene>